<protein>
    <recommendedName>
        <fullName evidence="6">CCHC-type domain-containing protein</fullName>
    </recommendedName>
</protein>
<evidence type="ECO:0000313" key="7">
    <source>
        <dbReference type="EMBL" id="KAJ9539085.1"/>
    </source>
</evidence>
<accession>A0AA38SAA2</accession>
<dbReference type="SMART" id="SM00343">
    <property type="entry name" value="ZnF_C2HC"/>
    <property type="match status" value="2"/>
</dbReference>
<keyword evidence="4" id="KW-0511">Multifunctional enzyme</keyword>
<evidence type="ECO:0000256" key="3">
    <source>
        <dbReference type="ARBA" id="ARBA00023125"/>
    </source>
</evidence>
<dbReference type="SUPFAM" id="SSF56672">
    <property type="entry name" value="DNA/RNA polymerases"/>
    <property type="match status" value="1"/>
</dbReference>
<dbReference type="Proteomes" id="UP001172457">
    <property type="component" value="Chromosome 8"/>
</dbReference>
<proteinExistence type="predicted"/>
<feature type="domain" description="CCHC-type" evidence="6">
    <location>
        <begin position="118"/>
        <end position="134"/>
    </location>
</feature>
<reference evidence="7" key="1">
    <citation type="submission" date="2023-03" db="EMBL/GenBank/DDBJ databases">
        <title>Chromosome-scale reference genome and RAD-based genetic map of yellow starthistle (Centaurea solstitialis) reveal putative structural variation and QTLs associated with invader traits.</title>
        <authorList>
            <person name="Reatini B."/>
            <person name="Cang F.A."/>
            <person name="Jiang Q."/>
            <person name="Mckibben M.T.W."/>
            <person name="Barker M.S."/>
            <person name="Rieseberg L.H."/>
            <person name="Dlugosch K.M."/>
        </authorList>
    </citation>
    <scope>NUCLEOTIDE SEQUENCE</scope>
    <source>
        <strain evidence="7">CAN-66</strain>
        <tissue evidence="7">Leaf</tissue>
    </source>
</reference>
<organism evidence="7 8">
    <name type="scientific">Centaurea solstitialis</name>
    <name type="common">yellow star-thistle</name>
    <dbReference type="NCBI Taxonomy" id="347529"/>
    <lineage>
        <taxon>Eukaryota</taxon>
        <taxon>Viridiplantae</taxon>
        <taxon>Streptophyta</taxon>
        <taxon>Embryophyta</taxon>
        <taxon>Tracheophyta</taxon>
        <taxon>Spermatophyta</taxon>
        <taxon>Magnoliopsida</taxon>
        <taxon>eudicotyledons</taxon>
        <taxon>Gunneridae</taxon>
        <taxon>Pentapetalae</taxon>
        <taxon>asterids</taxon>
        <taxon>campanulids</taxon>
        <taxon>Asterales</taxon>
        <taxon>Asteraceae</taxon>
        <taxon>Carduoideae</taxon>
        <taxon>Cardueae</taxon>
        <taxon>Centaureinae</taxon>
        <taxon>Centaurea</taxon>
    </lineage>
</organism>
<dbReference type="Gene3D" id="4.10.60.10">
    <property type="entry name" value="Zinc finger, CCHC-type"/>
    <property type="match status" value="1"/>
</dbReference>
<dbReference type="GO" id="GO:0004190">
    <property type="term" value="F:aspartic-type endopeptidase activity"/>
    <property type="evidence" value="ECO:0007669"/>
    <property type="project" value="UniProtKB-KW"/>
</dbReference>
<dbReference type="Pfam" id="PF17919">
    <property type="entry name" value="RT_RNaseH_2"/>
    <property type="match status" value="1"/>
</dbReference>
<dbReference type="Gene3D" id="3.30.70.270">
    <property type="match status" value="1"/>
</dbReference>
<evidence type="ECO:0000259" key="6">
    <source>
        <dbReference type="SMART" id="SM00343"/>
    </source>
</evidence>
<dbReference type="AlphaFoldDB" id="A0AA38SAA2"/>
<evidence type="ECO:0000256" key="4">
    <source>
        <dbReference type="ARBA" id="ARBA00023268"/>
    </source>
</evidence>
<sequence>MSTRNTRSTRTTPDDQAPDIAQLVAQQVQAAIPNLVTQVVSDLIARRKNDEVIVSIKWKDGKARKVGHQQVEMTRNNLSRSHEVGRNARAKAQNSRRYLGSLPKCNNCNRHHFGVCFRCARCNQLRHTARYCKNDDRKNCFKCGNVGHFRDRYPRLNKGSANTSKRNKKKRVSREYQGCKAQEGAFVIGTEEARQDPHKLTGTFPLNDHYAMVISDSGDDRSFISLGFRPLIHLTSKKVDRVYSIELVDGSELEAEDVIPDCTLSLAGELYMKEKKSKIKKLEDNPVVRNYPEVFPDELPGLPPTKQVEFRIDLIPGAAHVAKAPYRLAPAEMRELSSQIQSLLDKGFIQPSSSPWGAPVLFVKKKDGSLRLCIDYRKLNKLTIKNRYPLLRIDDLFDQLQGASFFSKIDQGLTNAPAVFMDLMNWICRPYLDSLNQKLYAKFSKCKFWTREVRFLGHVVGKIGIHVDSVKIKVNARLLKNRTTSDYADPKRQEDAFQLLKQKLCNAPVLALPQGTEDFVVYCDASRQELGCVLMQRDKVIAYASRQLKNHEQNYTTHDLELGAVVFALKIWRHYLWVGLLSGYDCEIKYHPGKANVAADALSRKERMKPLRVQALEILVHTSLKEDILKAQEEALREGRLKDETLHNLVGRFNLKIDGVWDRLKAARDHQKSYADNRRKPLEFQVGDRILLKVSPWKGLVRFDKRGKLSPRYVRPFEIIERVGLVAYKLRPSEEMSKIHNTFHVSNLKKCITDESQVIPLEEVFVDKTLRFVEEPIEILDKEVKKLKRSKLPIVKVHWRSRRRPDYT</sequence>
<dbReference type="InterPro" id="IPR050951">
    <property type="entry name" value="Retrovirus_Pol_polyprotein"/>
</dbReference>
<dbReference type="InterPro" id="IPR043502">
    <property type="entry name" value="DNA/RNA_pol_sf"/>
</dbReference>
<dbReference type="CDD" id="cd09274">
    <property type="entry name" value="RNase_HI_RT_Ty3"/>
    <property type="match status" value="1"/>
</dbReference>
<dbReference type="Pfam" id="PF24626">
    <property type="entry name" value="SH3_Tf2-1"/>
    <property type="match status" value="1"/>
</dbReference>
<gene>
    <name evidence="7" type="ORF">OSB04_031818</name>
</gene>
<keyword evidence="1" id="KW-0645">Protease</keyword>
<dbReference type="GO" id="GO:0006508">
    <property type="term" value="P:proteolysis"/>
    <property type="evidence" value="ECO:0007669"/>
    <property type="project" value="UniProtKB-KW"/>
</dbReference>
<dbReference type="InterPro" id="IPR001878">
    <property type="entry name" value="Znf_CCHC"/>
</dbReference>
<dbReference type="InterPro" id="IPR043128">
    <property type="entry name" value="Rev_trsase/Diguanyl_cyclase"/>
</dbReference>
<dbReference type="GO" id="GO:0008270">
    <property type="term" value="F:zinc ion binding"/>
    <property type="evidence" value="ECO:0007669"/>
    <property type="project" value="InterPro"/>
</dbReference>
<dbReference type="InterPro" id="IPR041577">
    <property type="entry name" value="RT_RNaseH_2"/>
</dbReference>
<dbReference type="EMBL" id="JARYMX010000008">
    <property type="protein sequence ID" value="KAJ9539085.1"/>
    <property type="molecule type" value="Genomic_DNA"/>
</dbReference>
<evidence type="ECO:0000256" key="2">
    <source>
        <dbReference type="ARBA" id="ARBA00022750"/>
    </source>
</evidence>
<comment type="caution">
    <text evidence="7">The sequence shown here is derived from an EMBL/GenBank/DDBJ whole genome shotgun (WGS) entry which is preliminary data.</text>
</comment>
<dbReference type="GO" id="GO:0003677">
    <property type="term" value="F:DNA binding"/>
    <property type="evidence" value="ECO:0007669"/>
    <property type="project" value="UniProtKB-KW"/>
</dbReference>
<keyword evidence="8" id="KW-1185">Reference proteome</keyword>
<dbReference type="CDD" id="cd01647">
    <property type="entry name" value="RT_LTR"/>
    <property type="match status" value="1"/>
</dbReference>
<keyword evidence="2" id="KW-0378">Hydrolase</keyword>
<dbReference type="InterPro" id="IPR036875">
    <property type="entry name" value="Znf_CCHC_sf"/>
</dbReference>
<keyword evidence="2" id="KW-0064">Aspartyl protease</keyword>
<dbReference type="SUPFAM" id="SSF57756">
    <property type="entry name" value="Retrovirus zinc finger-like domains"/>
    <property type="match status" value="1"/>
</dbReference>
<feature type="region of interest" description="Disordered" evidence="5">
    <location>
        <begin position="154"/>
        <end position="174"/>
    </location>
</feature>
<evidence type="ECO:0000256" key="5">
    <source>
        <dbReference type="SAM" id="MobiDB-lite"/>
    </source>
</evidence>
<evidence type="ECO:0000313" key="8">
    <source>
        <dbReference type="Proteomes" id="UP001172457"/>
    </source>
</evidence>
<keyword evidence="3" id="KW-0238">DNA-binding</keyword>
<evidence type="ECO:0000256" key="1">
    <source>
        <dbReference type="ARBA" id="ARBA00022670"/>
    </source>
</evidence>
<feature type="domain" description="CCHC-type" evidence="6">
    <location>
        <begin position="139"/>
        <end position="155"/>
    </location>
</feature>
<dbReference type="Gene3D" id="3.10.10.10">
    <property type="entry name" value="HIV Type 1 Reverse Transcriptase, subunit A, domain 1"/>
    <property type="match status" value="1"/>
</dbReference>
<dbReference type="InterPro" id="IPR056924">
    <property type="entry name" value="SH3_Tf2-1"/>
</dbReference>
<dbReference type="PANTHER" id="PTHR37984:SF5">
    <property type="entry name" value="PROTEIN NYNRIN-LIKE"/>
    <property type="match status" value="1"/>
</dbReference>
<dbReference type="Pfam" id="PF08284">
    <property type="entry name" value="RVP_2"/>
    <property type="match status" value="1"/>
</dbReference>
<dbReference type="PANTHER" id="PTHR37984">
    <property type="entry name" value="PROTEIN CBG26694"/>
    <property type="match status" value="1"/>
</dbReference>
<name>A0AA38SAA2_9ASTR</name>